<feature type="domain" description="PG1 pseudoGTPase" evidence="5">
    <location>
        <begin position="593"/>
        <end position="776"/>
    </location>
</feature>
<evidence type="ECO:0000259" key="4">
    <source>
        <dbReference type="PROSITE" id="PS50238"/>
    </source>
</evidence>
<dbReference type="InterPro" id="IPR039007">
    <property type="entry name" value="pG1"/>
</dbReference>
<dbReference type="EMBL" id="CALNXI010000207">
    <property type="protein sequence ID" value="CAH3022123.1"/>
    <property type="molecule type" value="Genomic_DNA"/>
</dbReference>
<dbReference type="CDD" id="cd22207">
    <property type="entry name" value="pseudoGTPaseD_p190RhoGAP"/>
    <property type="match status" value="1"/>
</dbReference>
<dbReference type="Pfam" id="PF00620">
    <property type="entry name" value="RhoGAP"/>
    <property type="match status" value="1"/>
</dbReference>
<dbReference type="PROSITE" id="PS51852">
    <property type="entry name" value="PG1"/>
    <property type="match status" value="1"/>
</dbReference>
<feature type="compositionally biased region" description="Basic residues" evidence="3">
    <location>
        <begin position="1502"/>
        <end position="1516"/>
    </location>
</feature>
<dbReference type="SUPFAM" id="SSF52540">
    <property type="entry name" value="P-loop containing nucleoside triphosphate hydrolases"/>
    <property type="match status" value="1"/>
</dbReference>
<dbReference type="SMART" id="SM00175">
    <property type="entry name" value="RAB"/>
    <property type="match status" value="1"/>
</dbReference>
<dbReference type="PROSITE" id="PS51853">
    <property type="entry name" value="PG2"/>
    <property type="match status" value="1"/>
</dbReference>
<feature type="region of interest" description="Disordered" evidence="3">
    <location>
        <begin position="1267"/>
        <end position="1292"/>
    </location>
</feature>
<evidence type="ECO:0000259" key="6">
    <source>
        <dbReference type="PROSITE" id="PS51853"/>
    </source>
</evidence>
<dbReference type="SUPFAM" id="SSF48350">
    <property type="entry name" value="GTPase activation domain, GAP"/>
    <property type="match status" value="1"/>
</dbReference>
<feature type="region of interest" description="Disordered" evidence="3">
    <location>
        <begin position="1325"/>
        <end position="1552"/>
    </location>
</feature>
<keyword evidence="8" id="KW-1185">Reference proteome</keyword>
<evidence type="ECO:0000313" key="7">
    <source>
        <dbReference type="EMBL" id="CAH3022123.1"/>
    </source>
</evidence>
<evidence type="ECO:0008006" key="9">
    <source>
        <dbReference type="Google" id="ProtNLM"/>
    </source>
</evidence>
<feature type="domain" description="PG2 pseudoGTPase" evidence="6">
    <location>
        <begin position="791"/>
        <end position="954"/>
    </location>
</feature>
<dbReference type="InterPro" id="IPR008936">
    <property type="entry name" value="Rho_GTPase_activation_prot"/>
</dbReference>
<feature type="domain" description="Rho-GAP" evidence="4">
    <location>
        <begin position="1574"/>
        <end position="1760"/>
    </location>
</feature>
<dbReference type="SUPFAM" id="SSF81698">
    <property type="entry name" value="FF domain"/>
    <property type="match status" value="2"/>
</dbReference>
<feature type="compositionally biased region" description="Acidic residues" evidence="3">
    <location>
        <begin position="1486"/>
        <end position="1496"/>
    </location>
</feature>
<dbReference type="Gene3D" id="3.40.50.300">
    <property type="entry name" value="P-loop containing nucleotide triphosphate hydrolases"/>
    <property type="match status" value="1"/>
</dbReference>
<dbReference type="Pfam" id="PF00071">
    <property type="entry name" value="Ras"/>
    <property type="match status" value="1"/>
</dbReference>
<keyword evidence="2" id="KW-0677">Repeat</keyword>
<dbReference type="PANTHER" id="PTHR46005:SF4">
    <property type="entry name" value="RHO GTPASE-ACTIVATING PROTEIN 190"/>
    <property type="match status" value="1"/>
</dbReference>
<sequence>MSKKGSEPKSVNVAVVGLSGLDRDQAFYGVGKSCLCNRFVRPLADEYITEHSSVFSSSDFGGRVLNNDHFLYWGSASKTAEDGSEFRIHVLEQTEFIDDATLMPLSRGGLAPYQKRCAISKLSSPEKLMYISRDQVALQNDYEQVCLPGGKVTVDGFIVVYDAEATQSKRLEEQQERLLSLILTYVQKSKKPFVLVATKCDDTQLNLLQEVHRFAQSKKLNVPIIETSSHENVNVDLAFIVLAQLVERGRVRSKIIPFTEAQKTQRDILGKAVQDFQRLIDRTVTDFRVIWKNTKKLIENEREFQIHRDLCGLEACKRLFNKHIRKLRKEFEERKLNGYLSRLPSALEELMPSASSMDLCQWNWQNCQKAIRNHREFLKWMIILPEDTAWNESDHLLTDDLRVPFDILALPQAETVFQNHVVKLKAEEKRIRMMNEFRKLLELTPKIRPGTMWVDAAVLLQNEESFQYLNDTDKTTIFDTYRRDITEKAKADFQELLFESAGLFSKLEPNTRPSISQEDMRLIKDALSEDDRYKRLDKLDSDREIGLINHIALLYSPTRCLSGAERCRDRLMQEIVATTTYRPHFMDSSETLDSDDSQINLVILGSAGFAQAMESEIRTQCSYGDTDGLEFALDGRMYELDYQIVDGDVDLPEYAFQGTDMTSQVGCFCVYGSLESLDFVRDCLDELSVKSKYDSVDESNPILILPPTFIILARSPNNEDIIHHLRKEGQELCSRYNATFIDIPVARFSAGKMIHETQVVDAMRGLLENLKQQARANMSTEDLKDSDPDLKIMLCAMCGDPYPVELILGPLLHHQNCWRSSTRPDTIILETYLGFDKRRVQITLTSYHRAYSLNYQMYHGYILVYSAIRKASLGTLSGFSSFIPQVPIQVLAVTGSASGASVVFHSHVAASLLADGTNLASKLFAKFQTTSSQFQHQVGAFAAFFNQVWEKKRDSELAYQKFINEQQLRQSQKQLQNSIRRKHDPLPEPPSKKPVNVEDEINRRRSLSERQTVSPKLFQRMSEGTLDESEINPYAVYQRGNQIPAYSSIEDVKSTSQARDSSGSDELKPYATSTPTALFLSLQRAGDITGGTPQNNEVWQKRENKTEDLYAQVDLSRKRSFRKSKELTTMNDSEVNLIENSLYANANLLQQQKTARETPTAAVHDTPPPLPKRNYNLSEDFPPADSGTDTLRSNDDEGYNTFKNEDRKEENHYSTVDDISPRPSSIAVEDPYALRVKEKINFFNNKVAIPTQDVWVKMNARQKDIHTSVPDLNRKGSEVEAPLAQQEDVSDPEYAQVQDALKNKLNVSDKPRPTIYAVAIVEEPNPSDKKPKQHAKVTLKSSLRLSHSAEDVSTIERKSRRDTFGRPVLGQRRDKRGDSNTSDQGTGDEATLPRTEEQRPVKKKYVIRRSRSTQRSPANTPKVPTEIHKKQLFSGRKSTKKESRRTGTMSSSQEDESTLEFTKDKNKHKGPFRPNHLDIPRRESDLGTEEETEDDPGSPIGHKTKKSAWSSSKKKTPREDREALKQRKKEEKKSREEEKRQKREERKKRKDKEKIDKFFERRQKKVTNFTYFAQPLETICDTESHVPVFVDRCIDFVENAGMQVEGIYRVNGNQADIGLIEQKVEENHGLELAELGVGVHAVTGAFKSFLKLLPEPVIPNSLQSALHEAMVHVDANDRLARLRQILHDLPPHNLAVVKRIMFHLNRVTEYSKENLMEARNLALVLFPTIIRPDFTRLEMSSQMYFILFIQTCIEKCDYLFSTDQN</sequence>
<dbReference type="InterPro" id="IPR045786">
    <property type="entry name" value="RhoGAP_pG1_pG2"/>
</dbReference>
<feature type="compositionally biased region" description="Basic and acidic residues" evidence="3">
    <location>
        <begin position="1347"/>
        <end position="1364"/>
    </location>
</feature>
<feature type="compositionally biased region" description="Basic and acidic residues" evidence="3">
    <location>
        <begin position="1267"/>
        <end position="1278"/>
    </location>
</feature>
<dbReference type="SMART" id="SM00324">
    <property type="entry name" value="RhoGAP"/>
    <property type="match status" value="1"/>
</dbReference>
<dbReference type="SMART" id="SM00441">
    <property type="entry name" value="FF"/>
    <property type="match status" value="4"/>
</dbReference>
<evidence type="ECO:0000256" key="3">
    <source>
        <dbReference type="SAM" id="MobiDB-lite"/>
    </source>
</evidence>
<dbReference type="Gene3D" id="1.10.10.440">
    <property type="entry name" value="FF domain"/>
    <property type="match status" value="2"/>
</dbReference>
<dbReference type="InterPro" id="IPR027417">
    <property type="entry name" value="P-loop_NTPase"/>
</dbReference>
<dbReference type="InterPro" id="IPR039006">
    <property type="entry name" value="RhoGAP_pG2"/>
</dbReference>
<organism evidence="7 8">
    <name type="scientific">Porites evermanni</name>
    <dbReference type="NCBI Taxonomy" id="104178"/>
    <lineage>
        <taxon>Eukaryota</taxon>
        <taxon>Metazoa</taxon>
        <taxon>Cnidaria</taxon>
        <taxon>Anthozoa</taxon>
        <taxon>Hexacorallia</taxon>
        <taxon>Scleractinia</taxon>
        <taxon>Fungiina</taxon>
        <taxon>Poritidae</taxon>
        <taxon>Porites</taxon>
    </lineage>
</organism>
<dbReference type="InterPro" id="IPR002713">
    <property type="entry name" value="FF_domain"/>
</dbReference>
<comment type="caution">
    <text evidence="7">The sequence shown here is derived from an EMBL/GenBank/DDBJ whole genome shotgun (WGS) entry which is preliminary data.</text>
</comment>
<evidence type="ECO:0000256" key="1">
    <source>
        <dbReference type="ARBA" id="ARBA00022468"/>
    </source>
</evidence>
<dbReference type="InterPro" id="IPR000198">
    <property type="entry name" value="RhoGAP_dom"/>
</dbReference>
<feature type="compositionally biased region" description="Basic residues" evidence="3">
    <location>
        <begin position="1401"/>
        <end position="1412"/>
    </location>
</feature>
<dbReference type="PROSITE" id="PS50238">
    <property type="entry name" value="RHOGAP"/>
    <property type="match status" value="1"/>
</dbReference>
<dbReference type="InterPro" id="IPR057284">
    <property type="entry name" value="FF_RHG35_4th"/>
</dbReference>
<feature type="region of interest" description="Disordered" evidence="3">
    <location>
        <begin position="970"/>
        <end position="1013"/>
    </location>
</feature>
<reference evidence="7 8" key="1">
    <citation type="submission" date="2022-05" db="EMBL/GenBank/DDBJ databases">
        <authorList>
            <consortium name="Genoscope - CEA"/>
            <person name="William W."/>
        </authorList>
    </citation>
    <scope>NUCLEOTIDE SEQUENCE [LARGE SCALE GENOMIC DNA]</scope>
</reference>
<dbReference type="InterPro" id="IPR032835">
    <property type="entry name" value="RhoGAP-FF1"/>
</dbReference>
<dbReference type="Gene3D" id="1.10.555.10">
    <property type="entry name" value="Rho GTPase activation protein"/>
    <property type="match status" value="1"/>
</dbReference>
<feature type="region of interest" description="Disordered" evidence="3">
    <location>
        <begin position="1201"/>
        <end position="1222"/>
    </location>
</feature>
<evidence type="ECO:0000259" key="5">
    <source>
        <dbReference type="PROSITE" id="PS51852"/>
    </source>
</evidence>
<feature type="region of interest" description="Disordered" evidence="3">
    <location>
        <begin position="1156"/>
        <end position="1177"/>
    </location>
</feature>
<dbReference type="Pfam" id="PF19518">
    <property type="entry name" value="RhoGAP_pG1_pG2"/>
    <property type="match status" value="1"/>
</dbReference>
<gene>
    <name evidence="7" type="ORF">PEVE_00014239</name>
</gene>
<dbReference type="PANTHER" id="PTHR46005">
    <property type="entry name" value="RHO GTPASE-ACTIVATING PROTEIN 190"/>
    <property type="match status" value="1"/>
</dbReference>
<dbReference type="Pfam" id="PF16512">
    <property type="entry name" value="RhoGAP-FF1"/>
    <property type="match status" value="1"/>
</dbReference>
<dbReference type="InterPro" id="IPR001806">
    <property type="entry name" value="Small_GTPase"/>
</dbReference>
<accession>A0ABN8M302</accession>
<dbReference type="Pfam" id="PF23083">
    <property type="entry name" value="FF_RHG35_4th"/>
    <property type="match status" value="1"/>
</dbReference>
<protein>
    <recommendedName>
        <fullName evidence="9">Rho GTPase-activating protein 5</fullName>
    </recommendedName>
</protein>
<keyword evidence="1" id="KW-0343">GTPase activation</keyword>
<feature type="compositionally biased region" description="Basic and acidic residues" evidence="3">
    <location>
        <begin position="1475"/>
        <end position="1485"/>
    </location>
</feature>
<feature type="compositionally biased region" description="Basic and acidic residues" evidence="3">
    <location>
        <begin position="1517"/>
        <end position="1544"/>
    </location>
</feature>
<dbReference type="InterPro" id="IPR036517">
    <property type="entry name" value="FF_domain_sf"/>
</dbReference>
<feature type="compositionally biased region" description="Basic and acidic residues" evidence="3">
    <location>
        <begin position="1203"/>
        <end position="1212"/>
    </location>
</feature>
<dbReference type="InterPro" id="IPR051978">
    <property type="entry name" value="Rho-GAP_domain"/>
</dbReference>
<dbReference type="Proteomes" id="UP001159427">
    <property type="component" value="Unassembled WGS sequence"/>
</dbReference>
<name>A0ABN8M302_9CNID</name>
<feature type="region of interest" description="Disordered" evidence="3">
    <location>
        <begin position="1050"/>
        <end position="1070"/>
    </location>
</feature>
<evidence type="ECO:0000256" key="2">
    <source>
        <dbReference type="ARBA" id="ARBA00022737"/>
    </source>
</evidence>
<evidence type="ECO:0000313" key="8">
    <source>
        <dbReference type="Proteomes" id="UP001159427"/>
    </source>
</evidence>
<proteinExistence type="predicted"/>